<feature type="domain" description="NlpC/P60" evidence="6">
    <location>
        <begin position="256"/>
        <end position="385"/>
    </location>
</feature>
<evidence type="ECO:0000256" key="4">
    <source>
        <dbReference type="ARBA" id="ARBA00022807"/>
    </source>
</evidence>
<dbReference type="PANTHER" id="PTHR47359">
    <property type="entry name" value="PEPTIDOGLYCAN DL-ENDOPEPTIDASE CWLO"/>
    <property type="match status" value="1"/>
</dbReference>
<dbReference type="InterPro" id="IPR028087">
    <property type="entry name" value="Tad_N"/>
</dbReference>
<keyword evidence="3" id="KW-0378">Hydrolase</keyword>
<evidence type="ECO:0000256" key="2">
    <source>
        <dbReference type="ARBA" id="ARBA00022670"/>
    </source>
</evidence>
<proteinExistence type="inferred from homology"/>
<dbReference type="PROSITE" id="PS51935">
    <property type="entry name" value="NLPC_P60"/>
    <property type="match status" value="1"/>
</dbReference>
<name>A0ABS3QRN6_9ACTN</name>
<dbReference type="InterPro" id="IPR000064">
    <property type="entry name" value="NLP_P60_dom"/>
</dbReference>
<dbReference type="SUPFAM" id="SSF54001">
    <property type="entry name" value="Cysteine proteinases"/>
    <property type="match status" value="1"/>
</dbReference>
<protein>
    <submittedName>
        <fullName evidence="7">C40 family peptidase</fullName>
    </submittedName>
</protein>
<sequence>MNREARRGDEGAATSVLVVGMALCLVAAVLLFGRVAQAGDMRSRAQRGADAAALGALEPLRLRLAEMALSGTPPAGLGAWLLADDAPRNAAGRYARDNGTRLNGEVHLTGLDGTYAKVKAVTADCQLKKDGELTEQEKDDLRHGRHLCTDAKGDRGIGRVGNAVAIARLAVPDCTYEFSPVPPGESAPEEQPTPPARLVCEGTVAWPGGDAAAVKKTFKLRLVDKESDVAYNGFPYRNIGYGGAMPPPGPLPAGTPEMIRRAIAFAEAQLGTPYQWGGTCTAPNPKVATMGNCDCSSLVQMAYRAAGISIPRVTYDQWRFGQSIQAGQEKAGDLVFFNMGPRGPEHVGMVVDRATRTMIEAPHTGDVVKFYTYDGNIGFRRPYAG</sequence>
<dbReference type="Pfam" id="PF00877">
    <property type="entry name" value="NLPC_P60"/>
    <property type="match status" value="1"/>
</dbReference>
<organism evidence="7 8">
    <name type="scientific">Actinomadura nitritigenes</name>
    <dbReference type="NCBI Taxonomy" id="134602"/>
    <lineage>
        <taxon>Bacteria</taxon>
        <taxon>Bacillati</taxon>
        <taxon>Actinomycetota</taxon>
        <taxon>Actinomycetes</taxon>
        <taxon>Streptosporangiales</taxon>
        <taxon>Thermomonosporaceae</taxon>
        <taxon>Actinomadura</taxon>
    </lineage>
</organism>
<dbReference type="EMBL" id="JAGEOK010000002">
    <property type="protein sequence ID" value="MBO2436647.1"/>
    <property type="molecule type" value="Genomic_DNA"/>
</dbReference>
<keyword evidence="5" id="KW-0812">Transmembrane</keyword>
<keyword evidence="5" id="KW-1133">Transmembrane helix</keyword>
<dbReference type="Proteomes" id="UP000666915">
    <property type="component" value="Unassembled WGS sequence"/>
</dbReference>
<keyword evidence="2" id="KW-0645">Protease</keyword>
<feature type="transmembrane region" description="Helical" evidence="5">
    <location>
        <begin position="12"/>
        <end position="33"/>
    </location>
</feature>
<evidence type="ECO:0000259" key="6">
    <source>
        <dbReference type="PROSITE" id="PS51935"/>
    </source>
</evidence>
<keyword evidence="5" id="KW-0472">Membrane</keyword>
<dbReference type="InterPro" id="IPR051794">
    <property type="entry name" value="PG_Endopeptidase_C40"/>
</dbReference>
<evidence type="ECO:0000256" key="1">
    <source>
        <dbReference type="ARBA" id="ARBA00007074"/>
    </source>
</evidence>
<dbReference type="InterPro" id="IPR038765">
    <property type="entry name" value="Papain-like_cys_pep_sf"/>
</dbReference>
<comment type="caution">
    <text evidence="7">The sequence shown here is derived from an EMBL/GenBank/DDBJ whole genome shotgun (WGS) entry which is preliminary data.</text>
</comment>
<keyword evidence="8" id="KW-1185">Reference proteome</keyword>
<evidence type="ECO:0000313" key="8">
    <source>
        <dbReference type="Proteomes" id="UP000666915"/>
    </source>
</evidence>
<keyword evidence="4" id="KW-0788">Thiol protease</keyword>
<evidence type="ECO:0000256" key="5">
    <source>
        <dbReference type="SAM" id="Phobius"/>
    </source>
</evidence>
<gene>
    <name evidence="7" type="ORF">J4557_03850</name>
</gene>
<evidence type="ECO:0000256" key="3">
    <source>
        <dbReference type="ARBA" id="ARBA00022801"/>
    </source>
</evidence>
<dbReference type="Gene3D" id="3.90.1720.10">
    <property type="entry name" value="endopeptidase domain like (from Nostoc punctiforme)"/>
    <property type="match status" value="1"/>
</dbReference>
<dbReference type="PANTHER" id="PTHR47359:SF3">
    <property type="entry name" value="NLP_P60 DOMAIN-CONTAINING PROTEIN-RELATED"/>
    <property type="match status" value="1"/>
</dbReference>
<evidence type="ECO:0000313" key="7">
    <source>
        <dbReference type="EMBL" id="MBO2436647.1"/>
    </source>
</evidence>
<comment type="similarity">
    <text evidence="1">Belongs to the peptidase C40 family.</text>
</comment>
<reference evidence="7 8" key="1">
    <citation type="submission" date="2021-03" db="EMBL/GenBank/DDBJ databases">
        <authorList>
            <person name="Kanchanasin P."/>
            <person name="Saeng-In P."/>
            <person name="Phongsopitanun W."/>
            <person name="Yuki M."/>
            <person name="Kudo T."/>
            <person name="Ohkuma M."/>
            <person name="Tanasupawat S."/>
        </authorList>
    </citation>
    <scope>NUCLEOTIDE SEQUENCE [LARGE SCALE GENOMIC DNA]</scope>
    <source>
        <strain evidence="7 8">L46</strain>
    </source>
</reference>
<dbReference type="RefSeq" id="WP_208264931.1">
    <property type="nucleotide sequence ID" value="NZ_BAAAGM010000085.1"/>
</dbReference>
<dbReference type="Pfam" id="PF13400">
    <property type="entry name" value="Tad"/>
    <property type="match status" value="1"/>
</dbReference>
<accession>A0ABS3QRN6</accession>